<keyword evidence="2" id="KW-1185">Reference proteome</keyword>
<proteinExistence type="predicted"/>
<comment type="caution">
    <text evidence="1">The sequence shown here is derived from an EMBL/GenBank/DDBJ whole genome shotgun (WGS) entry which is preliminary data.</text>
</comment>
<protein>
    <submittedName>
        <fullName evidence="1">Uncharacterized protein</fullName>
    </submittedName>
</protein>
<accession>A0ABR0MLU9</accession>
<dbReference type="Proteomes" id="UP001358586">
    <property type="component" value="Chromosome 12"/>
</dbReference>
<evidence type="ECO:0000313" key="2">
    <source>
        <dbReference type="Proteomes" id="UP001358586"/>
    </source>
</evidence>
<evidence type="ECO:0000313" key="1">
    <source>
        <dbReference type="EMBL" id="KAK5774958.1"/>
    </source>
</evidence>
<name>A0ABR0MLU9_GOSAR</name>
<sequence>MTQEVQDDSRLIAAEKMIKIQKEGEIVEKEIERNNTDEDILKPIRKSSWKRIESTKEMKYYGAERKLKKRKSAEFEDDYGIEEIWEVAAKRMRYDGQDLIREEGTRGGICLAWKEEIQFNLKTFSNSHIDVLIKEEDVSEE</sequence>
<gene>
    <name evidence="1" type="ORF">PVK06_042822</name>
</gene>
<reference evidence="1 2" key="1">
    <citation type="submission" date="2023-03" db="EMBL/GenBank/DDBJ databases">
        <title>WGS of Gossypium arboreum.</title>
        <authorList>
            <person name="Yu D."/>
        </authorList>
    </citation>
    <scope>NUCLEOTIDE SEQUENCE [LARGE SCALE GENOMIC DNA]</scope>
    <source>
        <tissue evidence="1">Leaf</tissue>
    </source>
</reference>
<dbReference type="EMBL" id="JARKNE010000012">
    <property type="protein sequence ID" value="KAK5774958.1"/>
    <property type="molecule type" value="Genomic_DNA"/>
</dbReference>
<organism evidence="1 2">
    <name type="scientific">Gossypium arboreum</name>
    <name type="common">Tree cotton</name>
    <name type="synonym">Gossypium nanking</name>
    <dbReference type="NCBI Taxonomy" id="29729"/>
    <lineage>
        <taxon>Eukaryota</taxon>
        <taxon>Viridiplantae</taxon>
        <taxon>Streptophyta</taxon>
        <taxon>Embryophyta</taxon>
        <taxon>Tracheophyta</taxon>
        <taxon>Spermatophyta</taxon>
        <taxon>Magnoliopsida</taxon>
        <taxon>eudicotyledons</taxon>
        <taxon>Gunneridae</taxon>
        <taxon>Pentapetalae</taxon>
        <taxon>rosids</taxon>
        <taxon>malvids</taxon>
        <taxon>Malvales</taxon>
        <taxon>Malvaceae</taxon>
        <taxon>Malvoideae</taxon>
        <taxon>Gossypium</taxon>
    </lineage>
</organism>